<gene>
    <name evidence="2" type="ORF">KUV50_15445</name>
</gene>
<name>A0A953LCI5_9BACT</name>
<evidence type="ECO:0000313" key="2">
    <source>
        <dbReference type="EMBL" id="MBY5959546.1"/>
    </source>
</evidence>
<dbReference type="Gene3D" id="2.60.120.260">
    <property type="entry name" value="Galactose-binding domain-like"/>
    <property type="match status" value="1"/>
</dbReference>
<feature type="domain" description="Neutral/alkaline non-lysosomal ceramidase N-terminal" evidence="1">
    <location>
        <begin position="12"/>
        <end position="255"/>
    </location>
</feature>
<dbReference type="Pfam" id="PF04734">
    <property type="entry name" value="Ceramidase_alk"/>
    <property type="match status" value="1"/>
</dbReference>
<accession>A0A953LCI5</accession>
<organism evidence="2 3">
    <name type="scientific">Membranihabitans marinus</name>
    <dbReference type="NCBI Taxonomy" id="1227546"/>
    <lineage>
        <taxon>Bacteria</taxon>
        <taxon>Pseudomonadati</taxon>
        <taxon>Bacteroidota</taxon>
        <taxon>Saprospiria</taxon>
        <taxon>Saprospirales</taxon>
        <taxon>Saprospiraceae</taxon>
        <taxon>Membranihabitans</taxon>
    </lineage>
</organism>
<proteinExistence type="predicted"/>
<comment type="caution">
    <text evidence="2">The sequence shown here is derived from an EMBL/GenBank/DDBJ whole genome shotgun (WGS) entry which is preliminary data.</text>
</comment>
<dbReference type="AlphaFoldDB" id="A0A953LCI5"/>
<dbReference type="InterPro" id="IPR031329">
    <property type="entry name" value="NEUT/ALK_ceramidase_N"/>
</dbReference>
<protein>
    <submittedName>
        <fullName evidence="2">Neutral/alkaline non-lysosomal ceramidase N-terminal domain-containing protein</fullName>
    </submittedName>
</protein>
<keyword evidence="3" id="KW-1185">Reference proteome</keyword>
<reference evidence="2" key="1">
    <citation type="submission" date="2021-06" db="EMBL/GenBank/DDBJ databases">
        <title>44 bacteria genomes isolated from Dapeng, Shenzhen.</title>
        <authorList>
            <person name="Zheng W."/>
            <person name="Yu S."/>
            <person name="Huang Y."/>
        </authorList>
    </citation>
    <scope>NUCLEOTIDE SEQUENCE</scope>
    <source>
        <strain evidence="2">DP5N28-2</strain>
    </source>
</reference>
<dbReference type="RefSeq" id="WP_222581083.1">
    <property type="nucleotide sequence ID" value="NZ_JAHVHU010000015.1"/>
</dbReference>
<evidence type="ECO:0000259" key="1">
    <source>
        <dbReference type="Pfam" id="PF04734"/>
    </source>
</evidence>
<sequence>MAQKSTDQNLIQVGIAMGDITPSTPIRLGGYGARSKAEATTAMHTLETKVLVLGADHEKPAVFITLDLVGLSDYMTTNIVEGIRKSRNIDPAQIAISASHTHGAPEVGNIINILQYRGETFSDSLLSQEQLNHIAKYNDQIIATVLETVEQAFEDRQPSIVAWGQGQAGFAKNRRTEGGPVDPALPMMRITSPEGGLRGVLLNYACHGTTLTGAVNEIHGDWISEAKSIIETRHPGALAMIAIGCGGDANPNPRGTIQDMKTHGIEIADQVDRLLNAQLDTLTSVPECKMKRIDLPFSEIPTVEALIVAANKDQTIKGYYSRLALDRIMRGNPIPETLSYPIQVWAFDDEMAMVNLAGEVVVDYSIRLKNEWGAEMLWVNGYMNEVPCYIASERVIEEGGYEAESSMYYYDKPSPFSTEVEDLIVNAVDDLLPARFKENRPETNRLRSVSPEQDGAIYLHASEAESIGPNIKYMPEWKAFGWFNTEDAAKWEVNVKKPGKYNVYLEWSVDDARSGKTFEFGNKSDRITGKIGKSGSWFTFRKELIGTISLRPGVNQLVFKSGDIQEKGAMLDLRELVLVPE</sequence>
<evidence type="ECO:0000313" key="3">
    <source>
        <dbReference type="Proteomes" id="UP000753961"/>
    </source>
</evidence>
<dbReference type="Proteomes" id="UP000753961">
    <property type="component" value="Unassembled WGS sequence"/>
</dbReference>
<dbReference type="EMBL" id="JAHVHU010000015">
    <property type="protein sequence ID" value="MBY5959546.1"/>
    <property type="molecule type" value="Genomic_DNA"/>
</dbReference>